<name>A0ABZ3EU15_9FIRM</name>
<proteinExistence type="predicted"/>
<gene>
    <name evidence="1" type="ORF">V6984_19725</name>
</gene>
<accession>A0ABZ3EU15</accession>
<dbReference type="Gene3D" id="3.30.559.10">
    <property type="entry name" value="Chloramphenicol acetyltransferase-like domain"/>
    <property type="match status" value="1"/>
</dbReference>
<evidence type="ECO:0000313" key="2">
    <source>
        <dbReference type="Proteomes" id="UP001451571"/>
    </source>
</evidence>
<organism evidence="1 2">
    <name type="scientific">Kineothrix sedimenti</name>
    <dbReference type="NCBI Taxonomy" id="3123317"/>
    <lineage>
        <taxon>Bacteria</taxon>
        <taxon>Bacillati</taxon>
        <taxon>Bacillota</taxon>
        <taxon>Clostridia</taxon>
        <taxon>Lachnospirales</taxon>
        <taxon>Lachnospiraceae</taxon>
        <taxon>Kineothrix</taxon>
    </lineage>
</organism>
<reference evidence="1 2" key="1">
    <citation type="submission" date="2024-02" db="EMBL/GenBank/DDBJ databases">
        <title>Bacterial strain from lacustrine sediment.</title>
        <authorList>
            <person name="Petit C."/>
            <person name="Fadhlaoui K."/>
        </authorList>
    </citation>
    <scope>NUCLEOTIDE SEQUENCE [LARGE SCALE GENOMIC DNA]</scope>
    <source>
        <strain evidence="1 2">IPX-CK</strain>
    </source>
</reference>
<dbReference type="InterPro" id="IPR023213">
    <property type="entry name" value="CAT-like_dom_sf"/>
</dbReference>
<sequence length="63" mass="7093">MYIQKVDMKTYPRKAHFDFFLAMGYPYVGLTSNVDITQAVGKARERGHSSFLYLPYAAGNAAN</sequence>
<dbReference type="EMBL" id="CP146256">
    <property type="protein sequence ID" value="XAH73704.1"/>
    <property type="molecule type" value="Genomic_DNA"/>
</dbReference>
<dbReference type="RefSeq" id="WP_342757307.1">
    <property type="nucleotide sequence ID" value="NZ_CP146256.1"/>
</dbReference>
<dbReference type="SUPFAM" id="SSF52777">
    <property type="entry name" value="CoA-dependent acyltransferases"/>
    <property type="match status" value="1"/>
</dbReference>
<dbReference type="Proteomes" id="UP001451571">
    <property type="component" value="Chromosome"/>
</dbReference>
<keyword evidence="2" id="KW-1185">Reference proteome</keyword>
<evidence type="ECO:0000313" key="1">
    <source>
        <dbReference type="EMBL" id="XAH73704.1"/>
    </source>
</evidence>
<protein>
    <submittedName>
        <fullName evidence="1">Uncharacterized protein</fullName>
    </submittedName>
</protein>